<sequence length="286" mass="33778">AGVALLCECGHECLSHQHSYSCSLANFSVVRKREGPIRTFADSKTTPKCVICVIYPKTVDGYTKHLRNHDQSTLLANGVFIQCSCGFEVHSNDYDRSHTKRAYFRYCVVVESTLFTIWMDRCLNSSKRRRIHKKLRVNEWKRRRNLRRKRKERHCQIIARLTLFTAMMAEISEGENGIHSLYRELCRRIEEVASIKMSFSQWKNLLRMFEKSEERLKEGNEFLDMKFHANQNMNVEVRKKEMRKVINGISARSILAKLAELKKKFVEWKEMRKRSGTRLVLLLLKR</sequence>
<evidence type="ECO:0000313" key="1">
    <source>
        <dbReference type="EMBL" id="GMR43281.1"/>
    </source>
</evidence>
<reference evidence="2" key="1">
    <citation type="submission" date="2022-10" db="EMBL/GenBank/DDBJ databases">
        <title>Genome assembly of Pristionchus species.</title>
        <authorList>
            <person name="Yoshida K."/>
            <person name="Sommer R.J."/>
        </authorList>
    </citation>
    <scope>NUCLEOTIDE SEQUENCE [LARGE SCALE GENOMIC DNA]</scope>
    <source>
        <strain evidence="2">RS5460</strain>
    </source>
</reference>
<gene>
    <name evidence="1" type="ORF">PMAYCL1PPCAC_13476</name>
</gene>
<dbReference type="AlphaFoldDB" id="A0AAN5CHA8"/>
<keyword evidence="2" id="KW-1185">Reference proteome</keyword>
<accession>A0AAN5CHA8</accession>
<dbReference type="EMBL" id="BTRK01000003">
    <property type="protein sequence ID" value="GMR43281.1"/>
    <property type="molecule type" value="Genomic_DNA"/>
</dbReference>
<protein>
    <submittedName>
        <fullName evidence="1">Uncharacterized protein</fullName>
    </submittedName>
</protein>
<feature type="non-terminal residue" evidence="1">
    <location>
        <position position="1"/>
    </location>
</feature>
<proteinExistence type="predicted"/>
<evidence type="ECO:0000313" key="2">
    <source>
        <dbReference type="Proteomes" id="UP001328107"/>
    </source>
</evidence>
<comment type="caution">
    <text evidence="1">The sequence shown here is derived from an EMBL/GenBank/DDBJ whole genome shotgun (WGS) entry which is preliminary data.</text>
</comment>
<organism evidence="1 2">
    <name type="scientific">Pristionchus mayeri</name>
    <dbReference type="NCBI Taxonomy" id="1317129"/>
    <lineage>
        <taxon>Eukaryota</taxon>
        <taxon>Metazoa</taxon>
        <taxon>Ecdysozoa</taxon>
        <taxon>Nematoda</taxon>
        <taxon>Chromadorea</taxon>
        <taxon>Rhabditida</taxon>
        <taxon>Rhabditina</taxon>
        <taxon>Diplogasteromorpha</taxon>
        <taxon>Diplogasteroidea</taxon>
        <taxon>Neodiplogasteridae</taxon>
        <taxon>Pristionchus</taxon>
    </lineage>
</organism>
<name>A0AAN5CHA8_9BILA</name>
<dbReference type="Proteomes" id="UP001328107">
    <property type="component" value="Unassembled WGS sequence"/>
</dbReference>